<dbReference type="InterPro" id="IPR036388">
    <property type="entry name" value="WH-like_DNA-bd_sf"/>
</dbReference>
<dbReference type="Pfam" id="PF03861">
    <property type="entry name" value="ANTAR"/>
    <property type="match status" value="1"/>
</dbReference>
<dbReference type="PROSITE" id="PS50921">
    <property type="entry name" value="ANTAR"/>
    <property type="match status" value="1"/>
</dbReference>
<dbReference type="Gene3D" id="1.10.10.10">
    <property type="entry name" value="Winged helix-like DNA-binding domain superfamily/Winged helix DNA-binding domain"/>
    <property type="match status" value="1"/>
</dbReference>
<evidence type="ECO:0000259" key="1">
    <source>
        <dbReference type="PROSITE" id="PS50921"/>
    </source>
</evidence>
<dbReference type="RefSeq" id="WP_073993716.1">
    <property type="nucleotide sequence ID" value="NZ_FQYT01000014.1"/>
</dbReference>
<dbReference type="GO" id="GO:0003723">
    <property type="term" value="F:RNA binding"/>
    <property type="evidence" value="ECO:0007669"/>
    <property type="project" value="InterPro"/>
</dbReference>
<dbReference type="Proteomes" id="UP000184342">
    <property type="component" value="Unassembled WGS sequence"/>
</dbReference>
<organism evidence="2 3">
    <name type="scientific">Parasporobacterium paucivorans DSM 15970</name>
    <dbReference type="NCBI Taxonomy" id="1122934"/>
    <lineage>
        <taxon>Bacteria</taxon>
        <taxon>Bacillati</taxon>
        <taxon>Bacillota</taxon>
        <taxon>Clostridia</taxon>
        <taxon>Lachnospirales</taxon>
        <taxon>Lachnospiraceae</taxon>
        <taxon>Parasporobacterium</taxon>
    </lineage>
</organism>
<name>A0A1M6H772_9FIRM</name>
<proteinExistence type="predicted"/>
<dbReference type="InterPro" id="IPR005561">
    <property type="entry name" value="ANTAR"/>
</dbReference>
<gene>
    <name evidence="2" type="ORF">SAMN02745691_01474</name>
</gene>
<evidence type="ECO:0000313" key="3">
    <source>
        <dbReference type="Proteomes" id="UP000184342"/>
    </source>
</evidence>
<dbReference type="AlphaFoldDB" id="A0A1M6H772"/>
<dbReference type="SMART" id="SM01012">
    <property type="entry name" value="ANTAR"/>
    <property type="match status" value="1"/>
</dbReference>
<protein>
    <submittedName>
        <fullName evidence="2">Response regulator NasT</fullName>
    </submittedName>
</protein>
<accession>A0A1M6H772</accession>
<dbReference type="SUPFAM" id="SSF52172">
    <property type="entry name" value="CheY-like"/>
    <property type="match status" value="1"/>
</dbReference>
<dbReference type="STRING" id="1122934.SAMN02745691_01474"/>
<dbReference type="EMBL" id="FQYT01000014">
    <property type="protein sequence ID" value="SHJ18045.1"/>
    <property type="molecule type" value="Genomic_DNA"/>
</dbReference>
<dbReference type="InterPro" id="IPR011006">
    <property type="entry name" value="CheY-like_superfamily"/>
</dbReference>
<keyword evidence="3" id="KW-1185">Reference proteome</keyword>
<feature type="domain" description="ANTAR" evidence="1">
    <location>
        <begin position="116"/>
        <end position="177"/>
    </location>
</feature>
<dbReference type="OrthoDB" id="9808843at2"/>
<reference evidence="2 3" key="1">
    <citation type="submission" date="2016-11" db="EMBL/GenBank/DDBJ databases">
        <authorList>
            <person name="Jaros S."/>
            <person name="Januszkiewicz K."/>
            <person name="Wedrychowicz H."/>
        </authorList>
    </citation>
    <scope>NUCLEOTIDE SEQUENCE [LARGE SCALE GENOMIC DNA]</scope>
    <source>
        <strain evidence="2 3">DSM 15970</strain>
    </source>
</reference>
<evidence type="ECO:0000313" key="2">
    <source>
        <dbReference type="EMBL" id="SHJ18045.1"/>
    </source>
</evidence>
<sequence length="182" mass="20456">MINIVIAFPKQEEADGIKAILMRHGYNVVAAYTSGSAAVHALDGMDDGILICGYRLSDMIYMQLRDYMPSSFEMLLITSRIIDDISVGSGIICLPLPLKGNSLINTVEMLSETIYQRRKKRKKQPLKRNEDEKKLIEDAKKVLMEKNNMTEPEAHRYIQKTSMDTGSTLSATAEMVIGILLR</sequence>